<comment type="caution">
    <text evidence="1">The sequence shown here is derived from an EMBL/GenBank/DDBJ whole genome shotgun (WGS) entry which is preliminary data.</text>
</comment>
<reference evidence="2" key="1">
    <citation type="submission" date="2017-03" db="EMBL/GenBank/DDBJ databases">
        <title>Phytopthora megakarya and P. palmivora, two closely related causual agents of cacao black pod achieved similar genome size and gene model numbers by different mechanisms.</title>
        <authorList>
            <person name="Ali S."/>
            <person name="Shao J."/>
            <person name="Larry D.J."/>
            <person name="Kronmiller B."/>
            <person name="Shen D."/>
            <person name="Strem M.D."/>
            <person name="Melnick R.L."/>
            <person name="Guiltinan M.J."/>
            <person name="Tyler B.M."/>
            <person name="Meinhardt L.W."/>
            <person name="Bailey B.A."/>
        </authorList>
    </citation>
    <scope>NUCLEOTIDE SEQUENCE [LARGE SCALE GENOMIC DNA]</scope>
    <source>
        <strain evidence="2">zdho120</strain>
    </source>
</reference>
<evidence type="ECO:0000313" key="1">
    <source>
        <dbReference type="EMBL" id="OWZ22007.1"/>
    </source>
</evidence>
<keyword evidence="2" id="KW-1185">Reference proteome</keyword>
<dbReference type="Proteomes" id="UP000198211">
    <property type="component" value="Unassembled WGS sequence"/>
</dbReference>
<dbReference type="AlphaFoldDB" id="A0A225WY64"/>
<evidence type="ECO:0000313" key="2">
    <source>
        <dbReference type="Proteomes" id="UP000198211"/>
    </source>
</evidence>
<organism evidence="1 2">
    <name type="scientific">Phytophthora megakarya</name>
    <dbReference type="NCBI Taxonomy" id="4795"/>
    <lineage>
        <taxon>Eukaryota</taxon>
        <taxon>Sar</taxon>
        <taxon>Stramenopiles</taxon>
        <taxon>Oomycota</taxon>
        <taxon>Peronosporomycetes</taxon>
        <taxon>Peronosporales</taxon>
        <taxon>Peronosporaceae</taxon>
        <taxon>Phytophthora</taxon>
    </lineage>
</organism>
<dbReference type="STRING" id="4795.A0A225WY64"/>
<dbReference type="CDD" id="cd09272">
    <property type="entry name" value="RNase_HI_RT_Ty1"/>
    <property type="match status" value="1"/>
</dbReference>
<gene>
    <name evidence="1" type="ORF">PHMEG_0003351</name>
</gene>
<protein>
    <submittedName>
        <fullName evidence="1">Copia type Polyprotein</fullName>
    </submittedName>
</protein>
<dbReference type="OrthoDB" id="120442at2759"/>
<name>A0A225WY64_9STRA</name>
<proteinExistence type="predicted"/>
<accession>A0A225WY64</accession>
<dbReference type="EMBL" id="NBNE01000170">
    <property type="protein sequence ID" value="OWZ22007.1"/>
    <property type="molecule type" value="Genomic_DNA"/>
</dbReference>
<sequence>MAGGAVSWASRRQTIVAQSTSEAEHVAACEACMEGEGLRNVLIEVFSQLAVRFQLGIDNQGVFVVATNPTYSHRTRYIELRWHYVRDQVTKKTVKLWKVKIDDNPSM</sequence>